<evidence type="ECO:0000313" key="1">
    <source>
        <dbReference type="EMBL" id="MFD0922613.1"/>
    </source>
</evidence>
<keyword evidence="2" id="KW-1185">Reference proteome</keyword>
<dbReference type="GO" id="GO:0016740">
    <property type="term" value="F:transferase activity"/>
    <property type="evidence" value="ECO:0007669"/>
    <property type="project" value="UniProtKB-KW"/>
</dbReference>
<dbReference type="SUPFAM" id="SSF52540">
    <property type="entry name" value="P-loop containing nucleoside triphosphate hydrolases"/>
    <property type="match status" value="1"/>
</dbReference>
<dbReference type="InterPro" id="IPR040632">
    <property type="entry name" value="Sulfotransfer_4"/>
</dbReference>
<reference evidence="2" key="1">
    <citation type="journal article" date="2019" name="Int. J. Syst. Evol. Microbiol.">
        <title>The Global Catalogue of Microorganisms (GCM) 10K type strain sequencing project: providing services to taxonomists for standard genome sequencing and annotation.</title>
        <authorList>
            <consortium name="The Broad Institute Genomics Platform"/>
            <consortium name="The Broad Institute Genome Sequencing Center for Infectious Disease"/>
            <person name="Wu L."/>
            <person name="Ma J."/>
        </authorList>
    </citation>
    <scope>NUCLEOTIDE SEQUENCE [LARGE SCALE GENOMIC DNA]</scope>
    <source>
        <strain evidence="2">CCUG 56401</strain>
    </source>
</reference>
<dbReference type="Proteomes" id="UP001597018">
    <property type="component" value="Unassembled WGS sequence"/>
</dbReference>
<organism evidence="1 2">
    <name type="scientific">Saccharopolyspora rosea</name>
    <dbReference type="NCBI Taxonomy" id="524884"/>
    <lineage>
        <taxon>Bacteria</taxon>
        <taxon>Bacillati</taxon>
        <taxon>Actinomycetota</taxon>
        <taxon>Actinomycetes</taxon>
        <taxon>Pseudonocardiales</taxon>
        <taxon>Pseudonocardiaceae</taxon>
        <taxon>Saccharopolyspora</taxon>
    </lineage>
</organism>
<dbReference type="EMBL" id="JBHTIW010000023">
    <property type="protein sequence ID" value="MFD0922613.1"/>
    <property type="molecule type" value="Genomic_DNA"/>
</dbReference>
<dbReference type="EC" id="2.8.2.-" evidence="1"/>
<comment type="caution">
    <text evidence="1">The sequence shown here is derived from an EMBL/GenBank/DDBJ whole genome shotgun (WGS) entry which is preliminary data.</text>
</comment>
<dbReference type="InterPro" id="IPR027417">
    <property type="entry name" value="P-loop_NTPase"/>
</dbReference>
<sequence>MVKIIGAGFGRTGTASLKAALEHLGFGPCYHMLEVIAQPERIHDWERALDGEVSDWDSVLGGFQSTVDWPGCAFWRELLDAYPDAKVVLTVRDPQRWYDSTHETIYQFAQNPPAEAADDFAATLRPTIMRMIWDGTFGGEFADREHAIDVFERHNAEVQRVVPADRLLVYRVGDGWRPLCDFLGVAVPEERFPHVNDRTAIRELVERVSTEGEVPSPFTNA</sequence>
<keyword evidence="1" id="KW-0808">Transferase</keyword>
<name>A0ABW3FXD7_9PSEU</name>
<proteinExistence type="predicted"/>
<dbReference type="Pfam" id="PF17784">
    <property type="entry name" value="Sulfotransfer_4"/>
    <property type="match status" value="1"/>
</dbReference>
<evidence type="ECO:0000313" key="2">
    <source>
        <dbReference type="Proteomes" id="UP001597018"/>
    </source>
</evidence>
<dbReference type="RefSeq" id="WP_263253418.1">
    <property type="nucleotide sequence ID" value="NZ_BAABLT010000042.1"/>
</dbReference>
<gene>
    <name evidence="1" type="ORF">ACFQ16_22950</name>
</gene>
<dbReference type="PANTHER" id="PTHR36978">
    <property type="entry name" value="P-LOOP CONTAINING NUCLEOTIDE TRIPHOSPHATE HYDROLASE"/>
    <property type="match status" value="1"/>
</dbReference>
<dbReference type="Gene3D" id="3.40.50.300">
    <property type="entry name" value="P-loop containing nucleotide triphosphate hydrolases"/>
    <property type="match status" value="1"/>
</dbReference>
<protein>
    <submittedName>
        <fullName evidence="1">Sulfotransferase family protein</fullName>
        <ecNumber evidence="1">2.8.2.-</ecNumber>
    </submittedName>
</protein>
<accession>A0ABW3FXD7</accession>
<dbReference type="PANTHER" id="PTHR36978:SF4">
    <property type="entry name" value="P-LOOP CONTAINING NUCLEOSIDE TRIPHOSPHATE HYDROLASE PROTEIN"/>
    <property type="match status" value="1"/>
</dbReference>